<organism evidence="2 3">
    <name type="scientific">Trichoderma citrinoviride</name>
    <dbReference type="NCBI Taxonomy" id="58853"/>
    <lineage>
        <taxon>Eukaryota</taxon>
        <taxon>Fungi</taxon>
        <taxon>Dikarya</taxon>
        <taxon>Ascomycota</taxon>
        <taxon>Pezizomycotina</taxon>
        <taxon>Sordariomycetes</taxon>
        <taxon>Hypocreomycetidae</taxon>
        <taxon>Hypocreales</taxon>
        <taxon>Hypocreaceae</taxon>
        <taxon>Trichoderma</taxon>
    </lineage>
</organism>
<dbReference type="EMBL" id="KZ680212">
    <property type="protein sequence ID" value="PTB66836.1"/>
    <property type="molecule type" value="Genomic_DNA"/>
</dbReference>
<dbReference type="RefSeq" id="XP_024750156.1">
    <property type="nucleotide sequence ID" value="XM_024897045.1"/>
</dbReference>
<feature type="compositionally biased region" description="Basic and acidic residues" evidence="1">
    <location>
        <begin position="1"/>
        <end position="10"/>
    </location>
</feature>
<accession>A0A2T4BBX6</accession>
<evidence type="ECO:0000313" key="2">
    <source>
        <dbReference type="EMBL" id="PTB66836.1"/>
    </source>
</evidence>
<evidence type="ECO:0008006" key="4">
    <source>
        <dbReference type="Google" id="ProtNLM"/>
    </source>
</evidence>
<protein>
    <recommendedName>
        <fullName evidence="4">RRM domain-containing protein</fullName>
    </recommendedName>
</protein>
<dbReference type="Proteomes" id="UP000241546">
    <property type="component" value="Unassembled WGS sequence"/>
</dbReference>
<evidence type="ECO:0000256" key="1">
    <source>
        <dbReference type="SAM" id="MobiDB-lite"/>
    </source>
</evidence>
<evidence type="ECO:0000313" key="3">
    <source>
        <dbReference type="Proteomes" id="UP000241546"/>
    </source>
</evidence>
<proteinExistence type="predicted"/>
<feature type="region of interest" description="Disordered" evidence="1">
    <location>
        <begin position="1"/>
        <end position="30"/>
    </location>
</feature>
<dbReference type="OrthoDB" id="4865224at2759"/>
<reference evidence="3" key="1">
    <citation type="submission" date="2016-07" db="EMBL/GenBank/DDBJ databases">
        <title>Multiple horizontal gene transfer events from other fungi enriched the ability of initially mycotrophic Trichoderma (Ascomycota) to feed on dead plant biomass.</title>
        <authorList>
            <consortium name="DOE Joint Genome Institute"/>
            <person name="Atanasova L."/>
            <person name="Chenthamara K."/>
            <person name="Zhang J."/>
            <person name="Grujic M."/>
            <person name="Henrissat B."/>
            <person name="Kuo A."/>
            <person name="Aerts A."/>
            <person name="Salamov A."/>
            <person name="Lipzen A."/>
            <person name="Labutti K."/>
            <person name="Barry K."/>
            <person name="Miao Y."/>
            <person name="Rahimi M.J."/>
            <person name="Shen Q."/>
            <person name="Grigoriev I.V."/>
            <person name="Kubicek C.P."/>
            <person name="Druzhinina I.S."/>
        </authorList>
    </citation>
    <scope>NUCLEOTIDE SEQUENCE [LARGE SCALE GENOMIC DNA]</scope>
    <source>
        <strain evidence="3">TUCIM 6016</strain>
    </source>
</reference>
<name>A0A2T4BBX6_9HYPO</name>
<gene>
    <name evidence="2" type="ORF">BBK36DRAFT_1198605</name>
</gene>
<dbReference type="AlphaFoldDB" id="A0A2T4BBX6"/>
<keyword evidence="3" id="KW-1185">Reference proteome</keyword>
<sequence length="681" mass="74956">MDPRAADRLIDLTPPASKAASPTTGSALVRHDQQGSKAVLIQLDDEPSTPIGPGLVDVSSGSTLIAASGEGPAAEANISNNVDQTKCEATEVQGTQNKRAKHLEKVHEIQDALWQGLHQLQYIVFEADELVEAIESSHQDGSHDSLLLVIRAVSKSLVGVRHIVKSNIAMMEEASGLSTSSKAAPSKPTVRVAAPGVPGRATKLQQTKDYDDEVDLLLDDVSPAAAITGNADVDSPGNQAAPAWNIASPGAADPFVDSAPGSAVLSLRFHPSITSIARYMCPKLWVVGLPSRRVILKNLPSDITLAHISRGIRSQDGLISIQMLNTASIFKNQTQTAMLEFIKPKSAADFTIAAASSPLIYETKYGRQYRAEAWLIPTPSYHISKINMAFIGAKCTRAMMLKGFPKECIWYFISAIGLTSIVRADYDPINDSLTVEFTTLFEAHKADRSIWCGGFSDFYQYDEASGQFRIFQNDSTDVYESKYNPPRPRENPVKHLPDDDLDAKYNCHPYNDYVPPHLRTAPTGPTRLPLRTRIALQRDIDETQVDGYLDDLEKHKDTEYRIVGSSVTLKRRKHGWSISDEDETKLLLANTLHDPQWADYWDEHYKCKGEINRRKYEQYGMVAQHRREVAAEQGLGVEAVPKCPKGCEMGCRDMKKTPAAPVVREFLNTSKVSVIDTGCGK</sequence>
<dbReference type="GeneID" id="36605163"/>